<evidence type="ECO:0000313" key="9">
    <source>
        <dbReference type="Proteomes" id="UP000245207"/>
    </source>
</evidence>
<evidence type="ECO:0000256" key="6">
    <source>
        <dbReference type="ARBA" id="ARBA00044504"/>
    </source>
</evidence>
<dbReference type="PANTHER" id="PTHR11654">
    <property type="entry name" value="OLIGOPEPTIDE TRANSPORTER-RELATED"/>
    <property type="match status" value="1"/>
</dbReference>
<dbReference type="GO" id="GO:0022857">
    <property type="term" value="F:transmembrane transporter activity"/>
    <property type="evidence" value="ECO:0007669"/>
    <property type="project" value="InterPro"/>
</dbReference>
<gene>
    <name evidence="8" type="ORF">CTI12_AA545350</name>
</gene>
<evidence type="ECO:0000256" key="1">
    <source>
        <dbReference type="ARBA" id="ARBA00004141"/>
    </source>
</evidence>
<evidence type="ECO:0000313" key="8">
    <source>
        <dbReference type="EMBL" id="PWA42536.1"/>
    </source>
</evidence>
<sequence>MPIDVIVVIVALLVQALVLLALSTLLSTNFGNTVNISSCSPQLQFHTNNLEERKAKSSFLNWWYLGLCSGSTLGIFTVSYIQDNLSWGLGFANNWRTTTSAVSAKQKACGTLPHQEFQKFGIDDVEEAKAVLRLFPVWFSLLGFSIVFAKTSTLYTKQAATLDRSIGSSSRAITNKPSAGNWNWHRLIYSFNDDPSATIPMKVWWLLPQCLLAGAGDVLTIVASFLSNFLISIVEKMTSGNGQVGWISDNVNKGHIDYFYYLLAGISAADDLHICSEMLYILEEEPCDVAESCTWVASADGVLEINEVQ</sequence>
<feature type="transmembrane region" description="Helical" evidence="7">
    <location>
        <begin position="6"/>
        <end position="26"/>
    </location>
</feature>
<protein>
    <submittedName>
        <fullName evidence="8">Proton-dependent oligopeptide transporter family</fullName>
    </submittedName>
</protein>
<evidence type="ECO:0000256" key="7">
    <source>
        <dbReference type="SAM" id="Phobius"/>
    </source>
</evidence>
<keyword evidence="3 7" id="KW-0812">Transmembrane</keyword>
<proteinExistence type="inferred from homology"/>
<organism evidence="8 9">
    <name type="scientific">Artemisia annua</name>
    <name type="common">Sweet wormwood</name>
    <dbReference type="NCBI Taxonomy" id="35608"/>
    <lineage>
        <taxon>Eukaryota</taxon>
        <taxon>Viridiplantae</taxon>
        <taxon>Streptophyta</taxon>
        <taxon>Embryophyta</taxon>
        <taxon>Tracheophyta</taxon>
        <taxon>Spermatophyta</taxon>
        <taxon>Magnoliopsida</taxon>
        <taxon>eudicotyledons</taxon>
        <taxon>Gunneridae</taxon>
        <taxon>Pentapetalae</taxon>
        <taxon>asterids</taxon>
        <taxon>campanulids</taxon>
        <taxon>Asterales</taxon>
        <taxon>Asteraceae</taxon>
        <taxon>Asteroideae</taxon>
        <taxon>Anthemideae</taxon>
        <taxon>Artemisiinae</taxon>
        <taxon>Artemisia</taxon>
    </lineage>
</organism>
<dbReference type="Gene3D" id="1.20.1250.20">
    <property type="entry name" value="MFS general substrate transporter like domains"/>
    <property type="match status" value="3"/>
</dbReference>
<accession>A0A2U1L0L0</accession>
<comment type="similarity">
    <text evidence="2">Belongs to the major facilitator superfamily. Proton-dependent oligopeptide transporter (POT/PTR) (TC 2.A.17) family.</text>
</comment>
<dbReference type="InterPro" id="IPR036259">
    <property type="entry name" value="MFS_trans_sf"/>
</dbReference>
<dbReference type="Pfam" id="PF00854">
    <property type="entry name" value="PTR2"/>
    <property type="match status" value="1"/>
</dbReference>
<dbReference type="OrthoDB" id="8904098at2759"/>
<dbReference type="Proteomes" id="UP000245207">
    <property type="component" value="Unassembled WGS sequence"/>
</dbReference>
<name>A0A2U1L0L0_ARTAN</name>
<keyword evidence="5 7" id="KW-0472">Membrane</keyword>
<evidence type="ECO:0000256" key="2">
    <source>
        <dbReference type="ARBA" id="ARBA00005982"/>
    </source>
</evidence>
<comment type="caution">
    <text evidence="8">The sequence shown here is derived from an EMBL/GenBank/DDBJ whole genome shotgun (WGS) entry which is preliminary data.</text>
</comment>
<comment type="subcellular location">
    <subcellularLocation>
        <location evidence="1">Membrane</location>
        <topology evidence="1">Multi-pass membrane protein</topology>
    </subcellularLocation>
</comment>
<dbReference type="InterPro" id="IPR000109">
    <property type="entry name" value="POT_fam"/>
</dbReference>
<dbReference type="AlphaFoldDB" id="A0A2U1L0L0"/>
<comment type="similarity">
    <text evidence="6">Belongs to the major facilitator superfamily. Phosphate:H(+) symporter (TC 2.A.1.9) family.</text>
</comment>
<feature type="transmembrane region" description="Helical" evidence="7">
    <location>
        <begin position="62"/>
        <end position="81"/>
    </location>
</feature>
<keyword evidence="4 7" id="KW-1133">Transmembrane helix</keyword>
<dbReference type="EMBL" id="PKPP01012338">
    <property type="protein sequence ID" value="PWA42536.1"/>
    <property type="molecule type" value="Genomic_DNA"/>
</dbReference>
<evidence type="ECO:0000256" key="4">
    <source>
        <dbReference type="ARBA" id="ARBA00022989"/>
    </source>
</evidence>
<dbReference type="GO" id="GO:0016020">
    <property type="term" value="C:membrane"/>
    <property type="evidence" value="ECO:0007669"/>
    <property type="project" value="UniProtKB-SubCell"/>
</dbReference>
<evidence type="ECO:0000256" key="5">
    <source>
        <dbReference type="ARBA" id="ARBA00023136"/>
    </source>
</evidence>
<keyword evidence="9" id="KW-1185">Reference proteome</keyword>
<dbReference type="STRING" id="35608.A0A2U1L0L0"/>
<feature type="transmembrane region" description="Helical" evidence="7">
    <location>
        <begin position="130"/>
        <end position="149"/>
    </location>
</feature>
<evidence type="ECO:0000256" key="3">
    <source>
        <dbReference type="ARBA" id="ARBA00022692"/>
    </source>
</evidence>
<reference evidence="8 9" key="1">
    <citation type="journal article" date="2018" name="Mol. Plant">
        <title>The genome of Artemisia annua provides insight into the evolution of Asteraceae family and artemisinin biosynthesis.</title>
        <authorList>
            <person name="Shen Q."/>
            <person name="Zhang L."/>
            <person name="Liao Z."/>
            <person name="Wang S."/>
            <person name="Yan T."/>
            <person name="Shi P."/>
            <person name="Liu M."/>
            <person name="Fu X."/>
            <person name="Pan Q."/>
            <person name="Wang Y."/>
            <person name="Lv Z."/>
            <person name="Lu X."/>
            <person name="Zhang F."/>
            <person name="Jiang W."/>
            <person name="Ma Y."/>
            <person name="Chen M."/>
            <person name="Hao X."/>
            <person name="Li L."/>
            <person name="Tang Y."/>
            <person name="Lv G."/>
            <person name="Zhou Y."/>
            <person name="Sun X."/>
            <person name="Brodelius P.E."/>
            <person name="Rose J.K.C."/>
            <person name="Tang K."/>
        </authorList>
    </citation>
    <scope>NUCLEOTIDE SEQUENCE [LARGE SCALE GENOMIC DNA]</scope>
    <source>
        <strain evidence="9">cv. Huhao1</strain>
        <tissue evidence="8">Leaf</tissue>
    </source>
</reference>